<dbReference type="AlphaFoldDB" id="A0A5B7F270"/>
<sequence length="92" mass="10310">MRRSEGRRGWASQCDGRGVVRTLSVKQILVRPCLPVSNHHLHPPLQVATGGVVFDALQAVPPHRPRESHRPLSPLKRHYPLEQNAAKPYPSI</sequence>
<proteinExistence type="predicted"/>
<dbReference type="EMBL" id="VSRR010004481">
    <property type="protein sequence ID" value="MPC39795.1"/>
    <property type="molecule type" value="Genomic_DNA"/>
</dbReference>
<evidence type="ECO:0000256" key="1">
    <source>
        <dbReference type="SAM" id="MobiDB-lite"/>
    </source>
</evidence>
<protein>
    <submittedName>
        <fullName evidence="2">Uncharacterized protein</fullName>
    </submittedName>
</protein>
<keyword evidence="3" id="KW-1185">Reference proteome</keyword>
<reference evidence="2 3" key="1">
    <citation type="submission" date="2019-05" db="EMBL/GenBank/DDBJ databases">
        <title>Another draft genome of Portunus trituberculatus and its Hox gene families provides insights of decapod evolution.</title>
        <authorList>
            <person name="Jeong J.-H."/>
            <person name="Song I."/>
            <person name="Kim S."/>
            <person name="Choi T."/>
            <person name="Kim D."/>
            <person name="Ryu S."/>
            <person name="Kim W."/>
        </authorList>
    </citation>
    <scope>NUCLEOTIDE SEQUENCE [LARGE SCALE GENOMIC DNA]</scope>
    <source>
        <tissue evidence="2">Muscle</tissue>
    </source>
</reference>
<dbReference type="Proteomes" id="UP000324222">
    <property type="component" value="Unassembled WGS sequence"/>
</dbReference>
<comment type="caution">
    <text evidence="2">The sequence shown here is derived from an EMBL/GenBank/DDBJ whole genome shotgun (WGS) entry which is preliminary data.</text>
</comment>
<evidence type="ECO:0000313" key="3">
    <source>
        <dbReference type="Proteomes" id="UP000324222"/>
    </source>
</evidence>
<gene>
    <name evidence="2" type="ORF">E2C01_033344</name>
</gene>
<evidence type="ECO:0000313" key="2">
    <source>
        <dbReference type="EMBL" id="MPC39795.1"/>
    </source>
</evidence>
<accession>A0A5B7F270</accession>
<name>A0A5B7F270_PORTR</name>
<feature type="region of interest" description="Disordered" evidence="1">
    <location>
        <begin position="62"/>
        <end position="92"/>
    </location>
</feature>
<organism evidence="2 3">
    <name type="scientific">Portunus trituberculatus</name>
    <name type="common">Swimming crab</name>
    <name type="synonym">Neptunus trituberculatus</name>
    <dbReference type="NCBI Taxonomy" id="210409"/>
    <lineage>
        <taxon>Eukaryota</taxon>
        <taxon>Metazoa</taxon>
        <taxon>Ecdysozoa</taxon>
        <taxon>Arthropoda</taxon>
        <taxon>Crustacea</taxon>
        <taxon>Multicrustacea</taxon>
        <taxon>Malacostraca</taxon>
        <taxon>Eumalacostraca</taxon>
        <taxon>Eucarida</taxon>
        <taxon>Decapoda</taxon>
        <taxon>Pleocyemata</taxon>
        <taxon>Brachyura</taxon>
        <taxon>Eubrachyura</taxon>
        <taxon>Portunoidea</taxon>
        <taxon>Portunidae</taxon>
        <taxon>Portuninae</taxon>
        <taxon>Portunus</taxon>
    </lineage>
</organism>